<protein>
    <submittedName>
        <fullName evidence="1">Uncharacterized protein</fullName>
    </submittedName>
</protein>
<evidence type="ECO:0000313" key="1">
    <source>
        <dbReference type="EMBL" id="MFF4026951.1"/>
    </source>
</evidence>
<reference evidence="1 2" key="1">
    <citation type="submission" date="2024-10" db="EMBL/GenBank/DDBJ databases">
        <title>The Natural Products Discovery Center: Release of the First 8490 Sequenced Strains for Exploring Actinobacteria Biosynthetic Diversity.</title>
        <authorList>
            <person name="Kalkreuter E."/>
            <person name="Kautsar S.A."/>
            <person name="Yang D."/>
            <person name="Bader C.D."/>
            <person name="Teijaro C.N."/>
            <person name="Fluegel L."/>
            <person name="Davis C.M."/>
            <person name="Simpson J.R."/>
            <person name="Lauterbach L."/>
            <person name="Steele A.D."/>
            <person name="Gui C."/>
            <person name="Meng S."/>
            <person name="Li G."/>
            <person name="Viehrig K."/>
            <person name="Ye F."/>
            <person name="Su P."/>
            <person name="Kiefer A.F."/>
            <person name="Nichols A."/>
            <person name="Cepeda A.J."/>
            <person name="Yan W."/>
            <person name="Fan B."/>
            <person name="Jiang Y."/>
            <person name="Adhikari A."/>
            <person name="Zheng C.-J."/>
            <person name="Schuster L."/>
            <person name="Cowan T.M."/>
            <person name="Smanski M.J."/>
            <person name="Chevrette M.G."/>
            <person name="De Carvalho L.P.S."/>
            <person name="Shen B."/>
        </authorList>
    </citation>
    <scope>NUCLEOTIDE SEQUENCE [LARGE SCALE GENOMIC DNA]</scope>
    <source>
        <strain evidence="1 2">NPDC001867</strain>
    </source>
</reference>
<dbReference type="RefSeq" id="WP_387132005.1">
    <property type="nucleotide sequence ID" value="NZ_JBIATK010000012.1"/>
</dbReference>
<accession>A0ABW6TLE1</accession>
<organism evidence="1 2">
    <name type="scientific">Nocardia elegans</name>
    <dbReference type="NCBI Taxonomy" id="300029"/>
    <lineage>
        <taxon>Bacteria</taxon>
        <taxon>Bacillati</taxon>
        <taxon>Actinomycetota</taxon>
        <taxon>Actinomycetes</taxon>
        <taxon>Mycobacteriales</taxon>
        <taxon>Nocardiaceae</taxon>
        <taxon>Nocardia</taxon>
    </lineage>
</organism>
<dbReference type="EMBL" id="JBIATK010000012">
    <property type="protein sequence ID" value="MFF4026951.1"/>
    <property type="molecule type" value="Genomic_DNA"/>
</dbReference>
<sequence length="104" mass="11616">MSADHVHGYASRMYERLEDFAETLDYAQAGERDKALHDYLKALHAVAASRTRVEHDQARERAEKAARLERLEAAAAATDMRIVKPLPAGDHLNRSHTKLAHTAA</sequence>
<evidence type="ECO:0000313" key="2">
    <source>
        <dbReference type="Proteomes" id="UP001602089"/>
    </source>
</evidence>
<proteinExistence type="predicted"/>
<comment type="caution">
    <text evidence="1">The sequence shown here is derived from an EMBL/GenBank/DDBJ whole genome shotgun (WGS) entry which is preliminary data.</text>
</comment>
<name>A0ABW6TLE1_9NOCA</name>
<gene>
    <name evidence="1" type="ORF">ACFYY5_29285</name>
</gene>
<keyword evidence="2" id="KW-1185">Reference proteome</keyword>
<dbReference type="Proteomes" id="UP001602089">
    <property type="component" value="Unassembled WGS sequence"/>
</dbReference>